<evidence type="ECO:0000313" key="3">
    <source>
        <dbReference type="Proteomes" id="UP001487740"/>
    </source>
</evidence>
<proteinExistence type="predicted"/>
<keyword evidence="3" id="KW-1185">Reference proteome</keyword>
<feature type="compositionally biased region" description="Basic residues" evidence="1">
    <location>
        <begin position="99"/>
        <end position="114"/>
    </location>
</feature>
<protein>
    <submittedName>
        <fullName evidence="2">Uncharacterized protein</fullName>
    </submittedName>
</protein>
<evidence type="ECO:0000256" key="1">
    <source>
        <dbReference type="SAM" id="MobiDB-lite"/>
    </source>
</evidence>
<gene>
    <name evidence="2" type="ORF">O3P69_015461</name>
</gene>
<sequence length="181" mass="21140">MTRLTAAARCRLPQQRVASAGRQVGWSKPSERLNNIFEAAQEARHESSTQLHMQGRKVSPSRARQSRGTSNVSQHESLDCRNHRLLPGARVRRSTIPQRTHKAHGHHNHHHHTHSHQDQRERQGSGRRLRKRHQSRQQQQQQRPSRLQLSQPEYRVTLREDVPIHTSLLTTFIIEVALKHW</sequence>
<organism evidence="2 3">
    <name type="scientific">Scylla paramamosain</name>
    <name type="common">Mud crab</name>
    <dbReference type="NCBI Taxonomy" id="85552"/>
    <lineage>
        <taxon>Eukaryota</taxon>
        <taxon>Metazoa</taxon>
        <taxon>Ecdysozoa</taxon>
        <taxon>Arthropoda</taxon>
        <taxon>Crustacea</taxon>
        <taxon>Multicrustacea</taxon>
        <taxon>Malacostraca</taxon>
        <taxon>Eumalacostraca</taxon>
        <taxon>Eucarida</taxon>
        <taxon>Decapoda</taxon>
        <taxon>Pleocyemata</taxon>
        <taxon>Brachyura</taxon>
        <taxon>Eubrachyura</taxon>
        <taxon>Portunoidea</taxon>
        <taxon>Portunidae</taxon>
        <taxon>Portuninae</taxon>
        <taxon>Scylla</taxon>
    </lineage>
</organism>
<feature type="compositionally biased region" description="Basic residues" evidence="1">
    <location>
        <begin position="125"/>
        <end position="135"/>
    </location>
</feature>
<dbReference type="EMBL" id="JARAKH010000039">
    <property type="protein sequence ID" value="KAK8382646.1"/>
    <property type="molecule type" value="Genomic_DNA"/>
</dbReference>
<name>A0AAW0T5I6_SCYPA</name>
<feature type="compositionally biased region" description="Basic and acidic residues" evidence="1">
    <location>
        <begin position="115"/>
        <end position="124"/>
    </location>
</feature>
<dbReference type="Proteomes" id="UP001487740">
    <property type="component" value="Unassembled WGS sequence"/>
</dbReference>
<comment type="caution">
    <text evidence="2">The sequence shown here is derived from an EMBL/GenBank/DDBJ whole genome shotgun (WGS) entry which is preliminary data.</text>
</comment>
<dbReference type="AlphaFoldDB" id="A0AAW0T5I6"/>
<reference evidence="2 3" key="1">
    <citation type="submission" date="2023-03" db="EMBL/GenBank/DDBJ databases">
        <title>High-quality genome of Scylla paramamosain provides insights in environmental adaptation.</title>
        <authorList>
            <person name="Zhang L."/>
        </authorList>
    </citation>
    <scope>NUCLEOTIDE SEQUENCE [LARGE SCALE GENOMIC DNA]</scope>
    <source>
        <strain evidence="2">LZ_2023a</strain>
        <tissue evidence="2">Muscle</tissue>
    </source>
</reference>
<evidence type="ECO:0000313" key="2">
    <source>
        <dbReference type="EMBL" id="KAK8382646.1"/>
    </source>
</evidence>
<feature type="compositionally biased region" description="Low complexity" evidence="1">
    <location>
        <begin position="136"/>
        <end position="151"/>
    </location>
</feature>
<feature type="region of interest" description="Disordered" evidence="1">
    <location>
        <begin position="41"/>
        <end position="152"/>
    </location>
</feature>
<accession>A0AAW0T5I6</accession>
<feature type="compositionally biased region" description="Polar residues" evidence="1">
    <location>
        <begin position="62"/>
        <end position="75"/>
    </location>
</feature>